<sequence length="453" mass="50818">MEDHVIITVLNSIIAKAVLLQLYEGRRKYDRAIRFLESTSARCPAIPAASMKAGPALGNEFFSTEPMEPAARPLPLDHHLPSNASHAKHSSTSSTLIEAQASRHSGHRESFFFEPSRQPEAVDSTTTQNSCQHLDGLDLPTLFCTFCAEAGHMITFRGKYDLNVHERREHLDNTDLQWLCKAPVCSSLVFRSKNALTSHMAKHHPEKEHAWRPVQMRRLYGCGFTGCRHVSSTWSDRTGHVGRCGQKSTTWDSSQTVRNLLEHENYAQVWAEVRGLPGSNQHISSSEIEWDLEITRQLRPILENGDFSSEQHMRDFLQCLFKAGRRVSNPDTTPAGGDPPATAATFSFMHALARRNTSSIPNASMSLPGNDFMDLKLDPYLTPCTAAYQNNDLKIFDQVDALTSFDRFSSWDQQMLSDQIIALLQRSMTSRAPVNTLPLRNCSRPTNGRIPLT</sequence>
<dbReference type="EMBL" id="ML976986">
    <property type="protein sequence ID" value="KAF1958881.1"/>
    <property type="molecule type" value="Genomic_DNA"/>
</dbReference>
<gene>
    <name evidence="2" type="ORF">CC80DRAFT_558446</name>
</gene>
<dbReference type="Proteomes" id="UP000800035">
    <property type="component" value="Unassembled WGS sequence"/>
</dbReference>
<feature type="compositionally biased region" description="Low complexity" evidence="1">
    <location>
        <begin position="82"/>
        <end position="95"/>
    </location>
</feature>
<feature type="region of interest" description="Disordered" evidence="1">
    <location>
        <begin position="68"/>
        <end position="100"/>
    </location>
</feature>
<accession>A0A6A5U1R8</accession>
<keyword evidence="3" id="KW-1185">Reference proteome</keyword>
<evidence type="ECO:0000313" key="2">
    <source>
        <dbReference type="EMBL" id="KAF1958881.1"/>
    </source>
</evidence>
<evidence type="ECO:0000256" key="1">
    <source>
        <dbReference type="SAM" id="MobiDB-lite"/>
    </source>
</evidence>
<name>A0A6A5U1R8_9PLEO</name>
<dbReference type="OrthoDB" id="654211at2759"/>
<protein>
    <submittedName>
        <fullName evidence="2">Uncharacterized protein</fullName>
    </submittedName>
</protein>
<evidence type="ECO:0000313" key="3">
    <source>
        <dbReference type="Proteomes" id="UP000800035"/>
    </source>
</evidence>
<dbReference type="Gene3D" id="3.30.160.60">
    <property type="entry name" value="Classic Zinc Finger"/>
    <property type="match status" value="1"/>
</dbReference>
<reference evidence="2" key="1">
    <citation type="journal article" date="2020" name="Stud. Mycol.">
        <title>101 Dothideomycetes genomes: a test case for predicting lifestyles and emergence of pathogens.</title>
        <authorList>
            <person name="Haridas S."/>
            <person name="Albert R."/>
            <person name="Binder M."/>
            <person name="Bloem J."/>
            <person name="Labutti K."/>
            <person name="Salamov A."/>
            <person name="Andreopoulos B."/>
            <person name="Baker S."/>
            <person name="Barry K."/>
            <person name="Bills G."/>
            <person name="Bluhm B."/>
            <person name="Cannon C."/>
            <person name="Castanera R."/>
            <person name="Culley D."/>
            <person name="Daum C."/>
            <person name="Ezra D."/>
            <person name="Gonzalez J."/>
            <person name="Henrissat B."/>
            <person name="Kuo A."/>
            <person name="Liang C."/>
            <person name="Lipzen A."/>
            <person name="Lutzoni F."/>
            <person name="Magnuson J."/>
            <person name="Mondo S."/>
            <person name="Nolan M."/>
            <person name="Ohm R."/>
            <person name="Pangilinan J."/>
            <person name="Park H.-J."/>
            <person name="Ramirez L."/>
            <person name="Alfaro M."/>
            <person name="Sun H."/>
            <person name="Tritt A."/>
            <person name="Yoshinaga Y."/>
            <person name="Zwiers L.-H."/>
            <person name="Turgeon B."/>
            <person name="Goodwin S."/>
            <person name="Spatafora J."/>
            <person name="Crous P."/>
            <person name="Grigoriev I."/>
        </authorList>
    </citation>
    <scope>NUCLEOTIDE SEQUENCE</scope>
    <source>
        <strain evidence="2">CBS 675.92</strain>
    </source>
</reference>
<organism evidence="2 3">
    <name type="scientific">Byssothecium circinans</name>
    <dbReference type="NCBI Taxonomy" id="147558"/>
    <lineage>
        <taxon>Eukaryota</taxon>
        <taxon>Fungi</taxon>
        <taxon>Dikarya</taxon>
        <taxon>Ascomycota</taxon>
        <taxon>Pezizomycotina</taxon>
        <taxon>Dothideomycetes</taxon>
        <taxon>Pleosporomycetidae</taxon>
        <taxon>Pleosporales</taxon>
        <taxon>Massarineae</taxon>
        <taxon>Massarinaceae</taxon>
        <taxon>Byssothecium</taxon>
    </lineage>
</organism>
<dbReference type="AlphaFoldDB" id="A0A6A5U1R8"/>
<proteinExistence type="predicted"/>